<evidence type="ECO:0000313" key="5">
    <source>
        <dbReference type="EMBL" id="REH41961.1"/>
    </source>
</evidence>
<dbReference type="Gene3D" id="3.40.50.1820">
    <property type="entry name" value="alpha/beta hydrolase"/>
    <property type="match status" value="2"/>
</dbReference>
<dbReference type="GO" id="GO:0052689">
    <property type="term" value="F:carboxylic ester hydrolase activity"/>
    <property type="evidence" value="ECO:0007669"/>
    <property type="project" value="UniProtKB-ARBA"/>
</dbReference>
<comment type="similarity">
    <text evidence="1">Belongs to the AB hydrolase superfamily.</text>
</comment>
<evidence type="ECO:0000256" key="3">
    <source>
        <dbReference type="SAM" id="SignalP"/>
    </source>
</evidence>
<name>A0A3E0HC46_9PSEU</name>
<evidence type="ECO:0000256" key="1">
    <source>
        <dbReference type="ARBA" id="ARBA00008645"/>
    </source>
</evidence>
<reference evidence="5 6" key="1">
    <citation type="submission" date="2018-08" db="EMBL/GenBank/DDBJ databases">
        <title>Genomic Encyclopedia of Archaeal and Bacterial Type Strains, Phase II (KMG-II): from individual species to whole genera.</title>
        <authorList>
            <person name="Goeker M."/>
        </authorList>
    </citation>
    <scope>NUCLEOTIDE SEQUENCE [LARGE SCALE GENOMIC DNA]</scope>
    <source>
        <strain evidence="5 6">DSM 45791</strain>
    </source>
</reference>
<dbReference type="InterPro" id="IPR000383">
    <property type="entry name" value="Xaa-Pro-like_dom"/>
</dbReference>
<sequence length="500" mass="51682">MRRSMATLLLVLATIAGLAGTATAAPSTGFSTSYQAIPGDGGTTLHAFVIRPTGRGDGPFPLVVMPSSWGVNDIEYVGAAAKLAYQSGYVVVSYTARGFWDSGGQIEVAGPQDVADASKVIDWAQANANIDPARIGMGGISYGAGISLLTAAADPRIRAVVSMSGWTDLAASLYPNQTVSSQGVDLLLAAGHLTGRPGPELQQAEKDYLAGDFADALPIAPPRSAATKIDAINAHGTAVMMANAWEDSLFPPSQLVDFYGRLTGPKRLMLTPGDHATPEVFGAAGLPNEVWDAADRWFDHYLLGVDNGIDREQPVQVKPANGGGWQGSAGFPWQQQTIPLASKTFGAGVDTVADSGTVFVSGILQGYLNIPTGVAMPLVSPLAAGIWSGPVTSQGFEVDGAPHAELTVTPSAADTTLFAYLYDVGPLGAGSLITHKPYSLLGAAPGVARTIDLGLEPIAWNVPAGHHLALVVDTVDPRYLTSSKLGSTVALSGTLTVPVQ</sequence>
<feature type="domain" description="Xaa-Pro dipeptidyl-peptidase C-terminal" evidence="4">
    <location>
        <begin position="295"/>
        <end position="490"/>
    </location>
</feature>
<dbReference type="InterPro" id="IPR050261">
    <property type="entry name" value="FrsA_esterase"/>
</dbReference>
<dbReference type="SMART" id="SM00939">
    <property type="entry name" value="PepX_C"/>
    <property type="match status" value="1"/>
</dbReference>
<accession>A0A3E0HC46</accession>
<dbReference type="Pfam" id="PF02129">
    <property type="entry name" value="Peptidase_S15"/>
    <property type="match status" value="1"/>
</dbReference>
<organism evidence="5 6">
    <name type="scientific">Kutzneria buriramensis</name>
    <dbReference type="NCBI Taxonomy" id="1045776"/>
    <lineage>
        <taxon>Bacteria</taxon>
        <taxon>Bacillati</taxon>
        <taxon>Actinomycetota</taxon>
        <taxon>Actinomycetes</taxon>
        <taxon>Pseudonocardiales</taxon>
        <taxon>Pseudonocardiaceae</taxon>
        <taxon>Kutzneria</taxon>
    </lineage>
</organism>
<evidence type="ECO:0000259" key="4">
    <source>
        <dbReference type="SMART" id="SM00939"/>
    </source>
</evidence>
<dbReference type="Proteomes" id="UP000256269">
    <property type="component" value="Unassembled WGS sequence"/>
</dbReference>
<protein>
    <submittedName>
        <fullName evidence="5">Putative acyl esterase</fullName>
    </submittedName>
</protein>
<dbReference type="PANTHER" id="PTHR22946:SF9">
    <property type="entry name" value="POLYKETIDE TRANSFERASE AF380"/>
    <property type="match status" value="1"/>
</dbReference>
<dbReference type="EMBL" id="QUNO01000011">
    <property type="protein sequence ID" value="REH41961.1"/>
    <property type="molecule type" value="Genomic_DNA"/>
</dbReference>
<dbReference type="Gene3D" id="2.60.120.260">
    <property type="entry name" value="Galactose-binding domain-like"/>
    <property type="match status" value="1"/>
</dbReference>
<keyword evidence="3" id="KW-0732">Signal</keyword>
<dbReference type="PANTHER" id="PTHR22946">
    <property type="entry name" value="DIENELACTONE HYDROLASE DOMAIN-CONTAINING PROTEIN-RELATED"/>
    <property type="match status" value="1"/>
</dbReference>
<evidence type="ECO:0000313" key="6">
    <source>
        <dbReference type="Proteomes" id="UP000256269"/>
    </source>
</evidence>
<feature type="signal peptide" evidence="3">
    <location>
        <begin position="1"/>
        <end position="24"/>
    </location>
</feature>
<gene>
    <name evidence="5" type="ORF">BCF44_111266</name>
</gene>
<dbReference type="GO" id="GO:0008239">
    <property type="term" value="F:dipeptidyl-peptidase activity"/>
    <property type="evidence" value="ECO:0007669"/>
    <property type="project" value="InterPro"/>
</dbReference>
<keyword evidence="2" id="KW-0378">Hydrolase</keyword>
<dbReference type="InterPro" id="IPR029058">
    <property type="entry name" value="AB_hydrolase_fold"/>
</dbReference>
<dbReference type="SUPFAM" id="SSF49785">
    <property type="entry name" value="Galactose-binding domain-like"/>
    <property type="match status" value="1"/>
</dbReference>
<dbReference type="SUPFAM" id="SSF53474">
    <property type="entry name" value="alpha/beta-Hydrolases"/>
    <property type="match status" value="1"/>
</dbReference>
<dbReference type="InterPro" id="IPR013736">
    <property type="entry name" value="Xaa-Pro_dipept_C"/>
</dbReference>
<dbReference type="InterPro" id="IPR008979">
    <property type="entry name" value="Galactose-bd-like_sf"/>
</dbReference>
<dbReference type="AlphaFoldDB" id="A0A3E0HC46"/>
<keyword evidence="6" id="KW-1185">Reference proteome</keyword>
<evidence type="ECO:0000256" key="2">
    <source>
        <dbReference type="ARBA" id="ARBA00022801"/>
    </source>
</evidence>
<comment type="caution">
    <text evidence="5">The sequence shown here is derived from an EMBL/GenBank/DDBJ whole genome shotgun (WGS) entry which is preliminary data.</text>
</comment>
<dbReference type="Pfam" id="PF08530">
    <property type="entry name" value="PepX_C"/>
    <property type="match status" value="1"/>
</dbReference>
<proteinExistence type="inferred from homology"/>
<feature type="chain" id="PRO_5017736110" evidence="3">
    <location>
        <begin position="25"/>
        <end position="500"/>
    </location>
</feature>